<dbReference type="EMBL" id="KY684108">
    <property type="protein sequence ID" value="ARF11160.1"/>
    <property type="molecule type" value="Genomic_DNA"/>
</dbReference>
<evidence type="ECO:0000313" key="1">
    <source>
        <dbReference type="EMBL" id="ARF11160.1"/>
    </source>
</evidence>
<sequence length="206" mass="24464">MANQIETILNNIEIIHKRNAFFNKPMNGFKVELMQFDINADDFKLNPESLLYKFLQKVMDSIDKKYPNIFERLPLSIKIPSTFNNHINNYLITHPETYKKDKLELFYYCNKQIISFNTLKTQNGIKRCENFVICLSFVYLSSFSLLETGNKHILELSIIQLNNKYRTDPNYTMQINKDGKMEYIIKDRIIIDIINDIIKPILETYK</sequence>
<accession>A0A1V0SHF9</accession>
<gene>
    <name evidence="1" type="ORF">Klosneuvirus_1_17</name>
</gene>
<protein>
    <submittedName>
        <fullName evidence="1">Uncharacterized protein</fullName>
    </submittedName>
</protein>
<proteinExistence type="predicted"/>
<organism evidence="1">
    <name type="scientific">Klosneuvirus KNV1</name>
    <dbReference type="NCBI Taxonomy" id="1977640"/>
    <lineage>
        <taxon>Viruses</taxon>
        <taxon>Varidnaviria</taxon>
        <taxon>Bamfordvirae</taxon>
        <taxon>Nucleocytoviricota</taxon>
        <taxon>Megaviricetes</taxon>
        <taxon>Imitervirales</taxon>
        <taxon>Mimiviridae</taxon>
        <taxon>Klosneuvirinae</taxon>
        <taxon>Klosneuvirus</taxon>
    </lineage>
</organism>
<name>A0A1V0SHF9_9VIRU</name>
<reference evidence="1" key="1">
    <citation type="journal article" date="2017" name="Science">
        <title>Giant viruses with an expanded complement of translation system components.</title>
        <authorList>
            <person name="Schulz F."/>
            <person name="Yutin N."/>
            <person name="Ivanova N.N."/>
            <person name="Ortega D.R."/>
            <person name="Lee T.K."/>
            <person name="Vierheilig J."/>
            <person name="Daims H."/>
            <person name="Horn M."/>
            <person name="Wagner M."/>
            <person name="Jensen G.J."/>
            <person name="Kyrpides N.C."/>
            <person name="Koonin E.V."/>
            <person name="Woyke T."/>
        </authorList>
    </citation>
    <scope>NUCLEOTIDE SEQUENCE</scope>
    <source>
        <strain evidence="1">KNV1</strain>
    </source>
</reference>